<dbReference type="InterPro" id="IPR011701">
    <property type="entry name" value="MFS"/>
</dbReference>
<dbReference type="EMBL" id="JBEFKJ010000048">
    <property type="protein sequence ID" value="KAL2036831.1"/>
    <property type="molecule type" value="Genomic_DNA"/>
</dbReference>
<feature type="transmembrane region" description="Helical" evidence="6">
    <location>
        <begin position="217"/>
        <end position="239"/>
    </location>
</feature>
<reference evidence="8 9" key="1">
    <citation type="submission" date="2024-09" db="EMBL/GenBank/DDBJ databases">
        <title>Rethinking Asexuality: The Enigmatic Case of Functional Sexual Genes in Lepraria (Stereocaulaceae).</title>
        <authorList>
            <person name="Doellman M."/>
            <person name="Sun Y."/>
            <person name="Barcenas-Pena A."/>
            <person name="Lumbsch H.T."/>
            <person name="Grewe F."/>
        </authorList>
    </citation>
    <scope>NUCLEOTIDE SEQUENCE [LARGE SCALE GENOMIC DNA]</scope>
    <source>
        <strain evidence="8 9">Mercado 3170</strain>
    </source>
</reference>
<comment type="subcellular location">
    <subcellularLocation>
        <location evidence="1">Membrane</location>
        <topology evidence="1">Multi-pass membrane protein</topology>
    </subcellularLocation>
</comment>
<dbReference type="SUPFAM" id="SSF103473">
    <property type="entry name" value="MFS general substrate transporter"/>
    <property type="match status" value="1"/>
</dbReference>
<dbReference type="PROSITE" id="PS50850">
    <property type="entry name" value="MFS"/>
    <property type="match status" value="1"/>
</dbReference>
<feature type="transmembrane region" description="Helical" evidence="6">
    <location>
        <begin position="160"/>
        <end position="179"/>
    </location>
</feature>
<dbReference type="Gene3D" id="1.20.1720.10">
    <property type="entry name" value="Multidrug resistance protein D"/>
    <property type="match status" value="1"/>
</dbReference>
<feature type="compositionally biased region" description="Polar residues" evidence="5">
    <location>
        <begin position="22"/>
        <end position="37"/>
    </location>
</feature>
<dbReference type="Proteomes" id="UP001590950">
    <property type="component" value="Unassembled WGS sequence"/>
</dbReference>
<evidence type="ECO:0000256" key="4">
    <source>
        <dbReference type="ARBA" id="ARBA00023136"/>
    </source>
</evidence>
<dbReference type="PANTHER" id="PTHR23502">
    <property type="entry name" value="MAJOR FACILITATOR SUPERFAMILY"/>
    <property type="match status" value="1"/>
</dbReference>
<dbReference type="InterPro" id="IPR020846">
    <property type="entry name" value="MFS_dom"/>
</dbReference>
<sequence length="485" mass="53348">MGNAEEITSAGALARPAFAEENLTNNEHGSTTTTSTFDVERQPNSEIDKTPNAKIRAVGDVDSVNDSTNIVDFDGPDDPENSINWSPAYKWSLVVLISFMSCVVNLAILMCAPATPSILLEFHSQSHLSSTILLSIWEAGETIGPLLVGPLSEIYGRLPIYNAANIAFILFSAIAAKSQAMPMLITMRFFLGASVASTTLNPCIVGDMFRQKERGGALAVMGMTPFIAPILGPVVGGFISQVKGWRWTFWLVTIICGAFEVGFLLLCRESYKITILEKSTRRSYASTSEITERLDYPSVARNVTTNIKRNGTPINEQEPRRELQMAGIGRYEQCPLIRALLEIPTLVWRRPLSDQVALQMMVGTPDNYELHPFFGIFWAVDFLISSVLLYRCTKKTSELFRQHYAHELVSGACYYTNTAASMLARNGLDNSRKRQQRIASRVMATILTSTAAASVQIPARLLPDTPGKIKHGGPTGWMRAATSHA</sequence>
<evidence type="ECO:0000313" key="9">
    <source>
        <dbReference type="Proteomes" id="UP001590950"/>
    </source>
</evidence>
<feature type="compositionally biased region" description="Basic and acidic residues" evidence="5">
    <location>
        <begin position="38"/>
        <end position="49"/>
    </location>
</feature>
<evidence type="ECO:0000259" key="7">
    <source>
        <dbReference type="PROSITE" id="PS50850"/>
    </source>
</evidence>
<feature type="domain" description="Major facilitator superfamily (MFS) profile" evidence="7">
    <location>
        <begin position="91"/>
        <end position="485"/>
    </location>
</feature>
<evidence type="ECO:0000256" key="1">
    <source>
        <dbReference type="ARBA" id="ARBA00004141"/>
    </source>
</evidence>
<gene>
    <name evidence="8" type="ORF">N7G274_010374</name>
</gene>
<evidence type="ECO:0000256" key="3">
    <source>
        <dbReference type="ARBA" id="ARBA00022989"/>
    </source>
</evidence>
<feature type="transmembrane region" description="Helical" evidence="6">
    <location>
        <begin position="185"/>
        <end position="205"/>
    </location>
</feature>
<keyword evidence="9" id="KW-1185">Reference proteome</keyword>
<protein>
    <recommendedName>
        <fullName evidence="7">Major facilitator superfamily (MFS) profile domain-containing protein</fullName>
    </recommendedName>
</protein>
<comment type="caution">
    <text evidence="8">The sequence shown here is derived from an EMBL/GenBank/DDBJ whole genome shotgun (WGS) entry which is preliminary data.</text>
</comment>
<accession>A0ABR3ZW03</accession>
<organism evidence="8 9">
    <name type="scientific">Stereocaulon virgatum</name>
    <dbReference type="NCBI Taxonomy" id="373712"/>
    <lineage>
        <taxon>Eukaryota</taxon>
        <taxon>Fungi</taxon>
        <taxon>Dikarya</taxon>
        <taxon>Ascomycota</taxon>
        <taxon>Pezizomycotina</taxon>
        <taxon>Lecanoromycetes</taxon>
        <taxon>OSLEUM clade</taxon>
        <taxon>Lecanoromycetidae</taxon>
        <taxon>Lecanorales</taxon>
        <taxon>Lecanorineae</taxon>
        <taxon>Stereocaulaceae</taxon>
        <taxon>Stereocaulon</taxon>
    </lineage>
</organism>
<evidence type="ECO:0000256" key="2">
    <source>
        <dbReference type="ARBA" id="ARBA00022692"/>
    </source>
</evidence>
<feature type="transmembrane region" description="Helical" evidence="6">
    <location>
        <begin position="93"/>
        <end position="115"/>
    </location>
</feature>
<feature type="region of interest" description="Disordered" evidence="5">
    <location>
        <begin position="1"/>
        <end position="49"/>
    </location>
</feature>
<name>A0ABR3ZW03_9LECA</name>
<feature type="transmembrane region" description="Helical" evidence="6">
    <location>
        <begin position="245"/>
        <end position="266"/>
    </location>
</feature>
<feature type="transmembrane region" description="Helical" evidence="6">
    <location>
        <begin position="370"/>
        <end position="390"/>
    </location>
</feature>
<dbReference type="InterPro" id="IPR036259">
    <property type="entry name" value="MFS_trans_sf"/>
</dbReference>
<keyword evidence="2 6" id="KW-0812">Transmembrane</keyword>
<dbReference type="PANTHER" id="PTHR23502:SF163">
    <property type="entry name" value="MAJOR FACILITATOR SUPERFAMILY (MFS) PROFILE DOMAIN-CONTAINING PROTEIN"/>
    <property type="match status" value="1"/>
</dbReference>
<keyword evidence="4 6" id="KW-0472">Membrane</keyword>
<evidence type="ECO:0000256" key="5">
    <source>
        <dbReference type="SAM" id="MobiDB-lite"/>
    </source>
</evidence>
<proteinExistence type="predicted"/>
<keyword evidence="3 6" id="KW-1133">Transmembrane helix</keyword>
<evidence type="ECO:0000256" key="6">
    <source>
        <dbReference type="SAM" id="Phobius"/>
    </source>
</evidence>
<evidence type="ECO:0000313" key="8">
    <source>
        <dbReference type="EMBL" id="KAL2036831.1"/>
    </source>
</evidence>
<dbReference type="Pfam" id="PF07690">
    <property type="entry name" value="MFS_1"/>
    <property type="match status" value="1"/>
</dbReference>